<dbReference type="Proteomes" id="UP001595699">
    <property type="component" value="Unassembled WGS sequence"/>
</dbReference>
<name>A0ABV7YSL8_9ACTN</name>
<sequence length="168" mass="17281">AVAAGTGLIAAMAAVLFAASPAYADQTVRFTLDELNDSGSSGDATITAREDGSLHVKIEGSGFTPNSPHAQHIHGMAHSDDFFCPPPSADKNGDGQVATEEGVPQYGGVFVSLTTKGDTSPKSGLAIDRFPVADANGDLEYDRTIPASQLPAGLVDSLSHLHVVQHGL</sequence>
<keyword evidence="1" id="KW-0732">Signal</keyword>
<feature type="non-terminal residue" evidence="2">
    <location>
        <position position="168"/>
    </location>
</feature>
<protein>
    <recommendedName>
        <fullName evidence="4">CHRD domain-containing protein</fullName>
    </recommendedName>
</protein>
<organism evidence="2 3">
    <name type="scientific">Tenggerimyces flavus</name>
    <dbReference type="NCBI Taxonomy" id="1708749"/>
    <lineage>
        <taxon>Bacteria</taxon>
        <taxon>Bacillati</taxon>
        <taxon>Actinomycetota</taxon>
        <taxon>Actinomycetes</taxon>
        <taxon>Propionibacteriales</taxon>
        <taxon>Nocardioidaceae</taxon>
        <taxon>Tenggerimyces</taxon>
    </lineage>
</organism>
<evidence type="ECO:0008006" key="4">
    <source>
        <dbReference type="Google" id="ProtNLM"/>
    </source>
</evidence>
<gene>
    <name evidence="2" type="ORF">ACFOUW_39835</name>
</gene>
<evidence type="ECO:0000256" key="1">
    <source>
        <dbReference type="SAM" id="SignalP"/>
    </source>
</evidence>
<proteinExistence type="predicted"/>
<feature type="chain" id="PRO_5046477288" description="CHRD domain-containing protein" evidence="1">
    <location>
        <begin position="25"/>
        <end position="168"/>
    </location>
</feature>
<feature type="signal peptide" evidence="1">
    <location>
        <begin position="1"/>
        <end position="24"/>
    </location>
</feature>
<evidence type="ECO:0000313" key="3">
    <source>
        <dbReference type="Proteomes" id="UP001595699"/>
    </source>
</evidence>
<dbReference type="EMBL" id="JBHRZH010000069">
    <property type="protein sequence ID" value="MFC3767034.1"/>
    <property type="molecule type" value="Genomic_DNA"/>
</dbReference>
<comment type="caution">
    <text evidence="2">The sequence shown here is derived from an EMBL/GenBank/DDBJ whole genome shotgun (WGS) entry which is preliminary data.</text>
</comment>
<keyword evidence="3" id="KW-1185">Reference proteome</keyword>
<reference evidence="3" key="1">
    <citation type="journal article" date="2019" name="Int. J. Syst. Evol. Microbiol.">
        <title>The Global Catalogue of Microorganisms (GCM) 10K type strain sequencing project: providing services to taxonomists for standard genome sequencing and annotation.</title>
        <authorList>
            <consortium name="The Broad Institute Genomics Platform"/>
            <consortium name="The Broad Institute Genome Sequencing Center for Infectious Disease"/>
            <person name="Wu L."/>
            <person name="Ma J."/>
        </authorList>
    </citation>
    <scope>NUCLEOTIDE SEQUENCE [LARGE SCALE GENOMIC DNA]</scope>
    <source>
        <strain evidence="3">CGMCC 4.7241</strain>
    </source>
</reference>
<accession>A0ABV7YSL8</accession>
<evidence type="ECO:0000313" key="2">
    <source>
        <dbReference type="EMBL" id="MFC3767034.1"/>
    </source>
</evidence>
<feature type="non-terminal residue" evidence="2">
    <location>
        <position position="1"/>
    </location>
</feature>